<evidence type="ECO:0000256" key="3">
    <source>
        <dbReference type="ARBA" id="ARBA00022691"/>
    </source>
</evidence>
<dbReference type="InterPro" id="IPR052190">
    <property type="entry name" value="Euk-Arch_PrmC-MTase"/>
</dbReference>
<dbReference type="PANTHER" id="PTHR45875">
    <property type="entry name" value="METHYLTRANSFERASE N6AMT1"/>
    <property type="match status" value="1"/>
</dbReference>
<evidence type="ECO:0000313" key="6">
    <source>
        <dbReference type="Proteomes" id="UP000809243"/>
    </source>
</evidence>
<keyword evidence="3" id="KW-0949">S-adenosyl-L-methionine</keyword>
<dbReference type="PANTHER" id="PTHR45875:SF1">
    <property type="entry name" value="METHYLTRANSFERASE N6AMT1"/>
    <property type="match status" value="1"/>
</dbReference>
<dbReference type="GO" id="GO:0035657">
    <property type="term" value="C:eRF1 methyltransferase complex"/>
    <property type="evidence" value="ECO:0007669"/>
    <property type="project" value="TreeGrafter"/>
</dbReference>
<dbReference type="GO" id="GO:0032259">
    <property type="term" value="P:methylation"/>
    <property type="evidence" value="ECO:0007669"/>
    <property type="project" value="UniProtKB-KW"/>
</dbReference>
<proteinExistence type="predicted"/>
<dbReference type="EMBL" id="JAFGDB010000029">
    <property type="protein sequence ID" value="MBN2067171.1"/>
    <property type="molecule type" value="Genomic_DNA"/>
</dbReference>
<dbReference type="Pfam" id="PF05175">
    <property type="entry name" value="MTS"/>
    <property type="match status" value="1"/>
</dbReference>
<dbReference type="InterPro" id="IPR007848">
    <property type="entry name" value="Small_mtfrase_dom"/>
</dbReference>
<evidence type="ECO:0000256" key="1">
    <source>
        <dbReference type="ARBA" id="ARBA00022603"/>
    </source>
</evidence>
<evidence type="ECO:0000256" key="2">
    <source>
        <dbReference type="ARBA" id="ARBA00022679"/>
    </source>
</evidence>
<keyword evidence="2" id="KW-0808">Transferase</keyword>
<protein>
    <submittedName>
        <fullName evidence="5">Methyltransferase</fullName>
    </submittedName>
</protein>
<evidence type="ECO:0000259" key="4">
    <source>
        <dbReference type="Pfam" id="PF05175"/>
    </source>
</evidence>
<accession>A0A939C4G3</accession>
<dbReference type="GO" id="GO:0008757">
    <property type="term" value="F:S-adenosylmethionine-dependent methyltransferase activity"/>
    <property type="evidence" value="ECO:0007669"/>
    <property type="project" value="TreeGrafter"/>
</dbReference>
<gene>
    <name evidence="5" type="ORF">JW744_01755</name>
</gene>
<dbReference type="GO" id="GO:0008276">
    <property type="term" value="F:protein methyltransferase activity"/>
    <property type="evidence" value="ECO:0007669"/>
    <property type="project" value="TreeGrafter"/>
</dbReference>
<dbReference type="Proteomes" id="UP000809243">
    <property type="component" value="Unassembled WGS sequence"/>
</dbReference>
<sequence>MKLEDLFFQEPENGYPPKEDSWLLAKNIPSVQGKKCLDMGCGSGIQTAALLMQGAGEVACVDINPDALAKTRQLVSSNFPNAKIETVQSNLFEKVEGKFDVIVFNAPYVPSEGIK</sequence>
<evidence type="ECO:0000313" key="5">
    <source>
        <dbReference type="EMBL" id="MBN2067171.1"/>
    </source>
</evidence>
<dbReference type="InterPro" id="IPR029063">
    <property type="entry name" value="SAM-dependent_MTases_sf"/>
</dbReference>
<dbReference type="AlphaFoldDB" id="A0A939C4G3"/>
<dbReference type="SUPFAM" id="SSF53335">
    <property type="entry name" value="S-adenosyl-L-methionine-dependent methyltransferases"/>
    <property type="match status" value="1"/>
</dbReference>
<keyword evidence="1 5" id="KW-0489">Methyltransferase</keyword>
<organism evidence="5 6">
    <name type="scientific">Candidatus Iainarchaeum sp</name>
    <dbReference type="NCBI Taxonomy" id="3101447"/>
    <lineage>
        <taxon>Archaea</taxon>
        <taxon>Candidatus Iainarchaeota</taxon>
        <taxon>Candidatus Iainarchaeia</taxon>
        <taxon>Candidatus Iainarchaeales</taxon>
        <taxon>Candidatus Iainarchaeaceae</taxon>
        <taxon>Candidatus Iainarchaeum</taxon>
    </lineage>
</organism>
<name>A0A939C4G3_9ARCH</name>
<dbReference type="CDD" id="cd02440">
    <property type="entry name" value="AdoMet_MTases"/>
    <property type="match status" value="1"/>
</dbReference>
<comment type="caution">
    <text evidence="5">The sequence shown here is derived from an EMBL/GenBank/DDBJ whole genome shotgun (WGS) entry which is preliminary data.</text>
</comment>
<feature type="domain" description="Methyltransferase small" evidence="4">
    <location>
        <begin position="21"/>
        <end position="108"/>
    </location>
</feature>
<reference evidence="5" key="1">
    <citation type="submission" date="2021-01" db="EMBL/GenBank/DDBJ databases">
        <title>Active Sulfur Cycling in an Early Earth Analoge.</title>
        <authorList>
            <person name="Hahn C.R."/>
            <person name="Youssef N.H."/>
            <person name="Elshahed M."/>
        </authorList>
    </citation>
    <scope>NUCLEOTIDE SEQUENCE</scope>
    <source>
        <strain evidence="5">Zod_Metabat.1151</strain>
    </source>
</reference>
<dbReference type="Gene3D" id="3.40.50.150">
    <property type="entry name" value="Vaccinia Virus protein VP39"/>
    <property type="match status" value="1"/>
</dbReference>